<feature type="region of interest" description="Disordered" evidence="1">
    <location>
        <begin position="51"/>
        <end position="78"/>
    </location>
</feature>
<dbReference type="AlphaFoldDB" id="A0A9P6QVE1"/>
<name>A0A9P6QVE1_9FUNG</name>
<proteinExistence type="predicted"/>
<evidence type="ECO:0000313" key="3">
    <source>
        <dbReference type="Proteomes" id="UP000823405"/>
    </source>
</evidence>
<evidence type="ECO:0000313" key="2">
    <source>
        <dbReference type="EMBL" id="KAG0293062.1"/>
    </source>
</evidence>
<feature type="region of interest" description="Disordered" evidence="1">
    <location>
        <begin position="146"/>
        <end position="170"/>
    </location>
</feature>
<feature type="non-terminal residue" evidence="2">
    <location>
        <position position="1"/>
    </location>
</feature>
<feature type="compositionally biased region" description="Pro residues" evidence="1">
    <location>
        <begin position="1"/>
        <end position="14"/>
    </location>
</feature>
<feature type="compositionally biased region" description="Low complexity" evidence="1">
    <location>
        <begin position="15"/>
        <end position="24"/>
    </location>
</feature>
<gene>
    <name evidence="2" type="ORF">BGZ97_005424</name>
</gene>
<dbReference type="OrthoDB" id="2435592at2759"/>
<reference evidence="2" key="1">
    <citation type="journal article" date="2020" name="Fungal Divers.">
        <title>Resolving the Mortierellaceae phylogeny through synthesis of multi-gene phylogenetics and phylogenomics.</title>
        <authorList>
            <person name="Vandepol N."/>
            <person name="Liber J."/>
            <person name="Desiro A."/>
            <person name="Na H."/>
            <person name="Kennedy M."/>
            <person name="Barry K."/>
            <person name="Grigoriev I.V."/>
            <person name="Miller A.N."/>
            <person name="O'Donnell K."/>
            <person name="Stajich J.E."/>
            <person name="Bonito G."/>
        </authorList>
    </citation>
    <scope>NUCLEOTIDE SEQUENCE</scope>
    <source>
        <strain evidence="2">NVP60</strain>
    </source>
</reference>
<dbReference type="EMBL" id="JAAAIN010002447">
    <property type="protein sequence ID" value="KAG0293062.1"/>
    <property type="molecule type" value="Genomic_DNA"/>
</dbReference>
<evidence type="ECO:0000256" key="1">
    <source>
        <dbReference type="SAM" id="MobiDB-lite"/>
    </source>
</evidence>
<sequence length="196" mass="21418">MSKPSPPSNRPQVPPVNSSVSTNSTERVKKRDIVRNFVGVTRIKDKALQQSLDVKPSVPSGPPAAAPKVSDTTLDGDQPILSNVRTLEDKPLPSPPTESLLIADIFPENLAKPFIKTELPPLLGRIETTDQLVYCNSLLLQDSLPQPVTTSGEHANGDNAQQSPSPTLDNSELDWLGEMKKDPIAQDRLRWLATRM</sequence>
<accession>A0A9P6QVE1</accession>
<comment type="caution">
    <text evidence="2">The sequence shown here is derived from an EMBL/GenBank/DDBJ whole genome shotgun (WGS) entry which is preliminary data.</text>
</comment>
<feature type="region of interest" description="Disordered" evidence="1">
    <location>
        <begin position="1"/>
        <end position="28"/>
    </location>
</feature>
<keyword evidence="3" id="KW-1185">Reference proteome</keyword>
<organism evidence="2 3">
    <name type="scientific">Linnemannia gamsii</name>
    <dbReference type="NCBI Taxonomy" id="64522"/>
    <lineage>
        <taxon>Eukaryota</taxon>
        <taxon>Fungi</taxon>
        <taxon>Fungi incertae sedis</taxon>
        <taxon>Mucoromycota</taxon>
        <taxon>Mortierellomycotina</taxon>
        <taxon>Mortierellomycetes</taxon>
        <taxon>Mortierellales</taxon>
        <taxon>Mortierellaceae</taxon>
        <taxon>Linnemannia</taxon>
    </lineage>
</organism>
<protein>
    <submittedName>
        <fullName evidence="2">Uncharacterized protein</fullName>
    </submittedName>
</protein>
<dbReference type="Proteomes" id="UP000823405">
    <property type="component" value="Unassembled WGS sequence"/>
</dbReference>